<protein>
    <recommendedName>
        <fullName evidence="4">Tail fiber protein</fullName>
    </recommendedName>
</protein>
<gene>
    <name evidence="2" type="ORF">PY771_05310</name>
</gene>
<dbReference type="PROSITE" id="PS00307">
    <property type="entry name" value="LECTIN_LEGUME_BETA"/>
    <property type="match status" value="1"/>
</dbReference>
<dbReference type="InterPro" id="IPR019825">
    <property type="entry name" value="Lectin_legB_Mn/Ca_BS"/>
</dbReference>
<evidence type="ECO:0000313" key="3">
    <source>
        <dbReference type="Proteomes" id="UP001214666"/>
    </source>
</evidence>
<feature type="coiled-coil region" evidence="1">
    <location>
        <begin position="142"/>
        <end position="169"/>
    </location>
</feature>
<evidence type="ECO:0000256" key="1">
    <source>
        <dbReference type="SAM" id="Coils"/>
    </source>
</evidence>
<dbReference type="RefSeq" id="WP_275115786.1">
    <property type="nucleotide sequence ID" value="NZ_CP118942.1"/>
</dbReference>
<keyword evidence="1" id="KW-0175">Coiled coil</keyword>
<name>A0AAX3PAQ5_AERHY</name>
<dbReference type="Proteomes" id="UP001214666">
    <property type="component" value="Chromosome"/>
</dbReference>
<dbReference type="AlphaFoldDB" id="A0AAX3PAQ5"/>
<accession>A0AAX3PAQ5</accession>
<dbReference type="EMBL" id="CP118942">
    <property type="protein sequence ID" value="WEE27738.1"/>
    <property type="molecule type" value="Genomic_DNA"/>
</dbReference>
<evidence type="ECO:0008006" key="4">
    <source>
        <dbReference type="Google" id="ProtNLM"/>
    </source>
</evidence>
<evidence type="ECO:0000313" key="2">
    <source>
        <dbReference type="EMBL" id="WEE27738.1"/>
    </source>
</evidence>
<sequence>MAGIWYRAGTVSVTNGSKKVVGTGTTWKSGTSKPDKGHTVWAPDGKAYELDYVESDTVLYLVTAYSGVTVSGAAYAIDISRSGTNSAFSRDLSAFVAYHQLQMDGWQQLLTGTGDVTLTAPDGTKLTVPSWEKIMNAGTGVAAQAKTEADRAKQEAQNAAASAAAASNAVVAASLPMPDVWAPLSDSLRLITGYGRDVLVGSDVVARMVNFSRSTTATYIGKDGTLKTAAANEPRFEKEGLLIEGQSTNYIPKSEYYADYVKSNLTVSGKVLTRSVTTGESYLNIGTYNLPTGKITISAAYKKSSAVNFSTFNVYCDRFTPKAADLVKVKELDDIVIVSATVDADFSVGAAGVFFKTLMVGNGAGSIQLEYFQMEALPFASSHIQTNGTAATRAADVVTLPAPNNITALGYTVAVEFDTLRGAASTTAENASIFAMEQDYRARIGVIRGKYGGGDPDYGFSTHCGAYGQAGYVTAVLKNYAVKDTKGIAVVSEGGGLLKMRINSALTSISSASATAAPLPNTIRIGAYGDSGQMALFGHVKNLRIWQRSFSDEKMKAVA</sequence>
<reference evidence="2" key="1">
    <citation type="submission" date="2023-02" db="EMBL/GenBank/DDBJ databases">
        <title>The sequence of Aeromonas hydrophila K533.</title>
        <authorList>
            <person name="Luo X."/>
        </authorList>
    </citation>
    <scope>NUCLEOTIDE SEQUENCE</scope>
    <source>
        <strain evidence="2">K533</strain>
    </source>
</reference>
<proteinExistence type="predicted"/>
<organism evidence="2 3">
    <name type="scientific">Aeromonas hydrophila</name>
    <dbReference type="NCBI Taxonomy" id="644"/>
    <lineage>
        <taxon>Bacteria</taxon>
        <taxon>Pseudomonadati</taxon>
        <taxon>Pseudomonadota</taxon>
        <taxon>Gammaproteobacteria</taxon>
        <taxon>Aeromonadales</taxon>
        <taxon>Aeromonadaceae</taxon>
        <taxon>Aeromonas</taxon>
    </lineage>
</organism>